<evidence type="ECO:0000313" key="3">
    <source>
        <dbReference type="EMBL" id="SHL11687.1"/>
    </source>
</evidence>
<keyword evidence="2" id="KW-0732">Signal</keyword>
<name>A0A1M6Y0G0_XYLRU</name>
<dbReference type="EMBL" id="FRBD01000023">
    <property type="protein sequence ID" value="SHL11687.1"/>
    <property type="molecule type" value="Genomic_DNA"/>
</dbReference>
<feature type="compositionally biased region" description="Low complexity" evidence="1">
    <location>
        <begin position="282"/>
        <end position="301"/>
    </location>
</feature>
<feature type="compositionally biased region" description="Gly residues" evidence="1">
    <location>
        <begin position="302"/>
        <end position="333"/>
    </location>
</feature>
<dbReference type="AlphaFoldDB" id="A0A1M6Y0G0"/>
<reference evidence="3 4" key="1">
    <citation type="submission" date="2016-11" db="EMBL/GenBank/DDBJ databases">
        <authorList>
            <person name="Jaros S."/>
            <person name="Januszkiewicz K."/>
            <person name="Wedrychowicz H."/>
        </authorList>
    </citation>
    <scope>NUCLEOTIDE SEQUENCE [LARGE SCALE GENOMIC DNA]</scope>
    <source>
        <strain evidence="3 4">KHT3</strain>
    </source>
</reference>
<dbReference type="Proteomes" id="UP000184130">
    <property type="component" value="Unassembled WGS sequence"/>
</dbReference>
<protein>
    <recommendedName>
        <fullName evidence="5">Vitellogenin II</fullName>
    </recommendedName>
</protein>
<evidence type="ECO:0000256" key="1">
    <source>
        <dbReference type="SAM" id="MobiDB-lite"/>
    </source>
</evidence>
<accession>A0A1M6Y0G0</accession>
<evidence type="ECO:0000256" key="2">
    <source>
        <dbReference type="SAM" id="SignalP"/>
    </source>
</evidence>
<dbReference type="OrthoDB" id="1083231at2"/>
<feature type="region of interest" description="Disordered" evidence="1">
    <location>
        <begin position="225"/>
        <end position="333"/>
    </location>
</feature>
<feature type="compositionally biased region" description="Polar residues" evidence="1">
    <location>
        <begin position="230"/>
        <end position="240"/>
    </location>
</feature>
<proteinExistence type="predicted"/>
<feature type="signal peptide" evidence="2">
    <location>
        <begin position="1"/>
        <end position="20"/>
    </location>
</feature>
<gene>
    <name evidence="3" type="ORF">SAMN05216463_12337</name>
</gene>
<dbReference type="RefSeq" id="WP_073210689.1">
    <property type="nucleotide sequence ID" value="NZ_FRBD01000023.1"/>
</dbReference>
<evidence type="ECO:0008006" key="5">
    <source>
        <dbReference type="Google" id="ProtNLM"/>
    </source>
</evidence>
<evidence type="ECO:0000313" key="4">
    <source>
        <dbReference type="Proteomes" id="UP000184130"/>
    </source>
</evidence>
<feature type="chain" id="PRO_5012861799" description="Vitellogenin II" evidence="2">
    <location>
        <begin position="21"/>
        <end position="333"/>
    </location>
</feature>
<feature type="compositionally biased region" description="Low complexity" evidence="1">
    <location>
        <begin position="251"/>
        <end position="267"/>
    </location>
</feature>
<organism evidence="3 4">
    <name type="scientific">Xylanibacter ruminicola</name>
    <name type="common">Prevotella ruminicola</name>
    <dbReference type="NCBI Taxonomy" id="839"/>
    <lineage>
        <taxon>Bacteria</taxon>
        <taxon>Pseudomonadati</taxon>
        <taxon>Bacteroidota</taxon>
        <taxon>Bacteroidia</taxon>
        <taxon>Bacteroidales</taxon>
        <taxon>Prevotellaceae</taxon>
        <taxon>Xylanibacter</taxon>
    </lineage>
</organism>
<sequence>MKKLLLISMLIGAMPLAMMAQDDDLYFVPKKKKAQVEKVKEYTPMVAPQPKAESSYEVIDGDTSKLDVIDFTEGRGVYPSDTLETEDYALTKKMMRFDDYEVSDNSAFWAGYNAGRSSMFAWHSPWYYSRYGFGWYDPWYSPWYYGSWYSPYYYSWYDPWYYGWYDPFYTSWGWPYYGYYSWYSPYWYGGYYPYYPHYPGGGGHHIAYRGTGNAGTIDVHGRTDYRSAHRNTVSTNSQRMGSLRDRASSMSGNRVYNNNGSNSNSQRVGRRTIDNGNVYNNSSRSSSTYSSPSRSSSSSSGSFGGGGRSGGGFSGGGRSGGGSGGGSHMGGRR</sequence>